<proteinExistence type="predicted"/>
<keyword evidence="2" id="KW-1185">Reference proteome</keyword>
<protein>
    <submittedName>
        <fullName evidence="1">Lantibiotic dehydratase, C terminus</fullName>
    </submittedName>
</protein>
<reference evidence="1 2" key="1">
    <citation type="submission" date="2016-10" db="EMBL/GenBank/DDBJ databases">
        <authorList>
            <person name="de Groot N.N."/>
        </authorList>
    </citation>
    <scope>NUCLEOTIDE SEQUENCE [LARGE SCALE GENOMIC DNA]</scope>
    <source>
        <strain evidence="1 2">DSM 44149</strain>
    </source>
</reference>
<sequence length="330" mass="35256">MWGAASEMTAAMPGVDRAASLRVAAFPVDGPAGELGAFCSPECAQTVDGHLAGQVSEELALKAYEEAALTSAAAVHRVAVDEGFRNAVGGGDAMLERALGNLVESGADGPRNRAYRRDAELVAKFWQRYCAKTEFGTTRPIEVLESAERVLTPPDGGFALGSALLDELEPAFDAAGRRTEVGVHLCAASLDELSAGEYLAVLSDPVTTSGEHAPRTTVGRVVTQRATWRTTIAESELAEVVGPRERYFAARRWRAELGLPERVFVALADETKPMCVDFTSPIFTAVLCTALRASADHDVAVTITEVLPGPGHAWVPDEQGHRYLSELRIH</sequence>
<evidence type="ECO:0000313" key="2">
    <source>
        <dbReference type="Proteomes" id="UP000183376"/>
    </source>
</evidence>
<accession>A0A1G9RVH1</accession>
<evidence type="ECO:0000313" key="1">
    <source>
        <dbReference type="EMBL" id="SDM27162.1"/>
    </source>
</evidence>
<gene>
    <name evidence="1" type="ORF">SAMN04489726_0711</name>
</gene>
<name>A0A1G9RVH1_ALLAB</name>
<dbReference type="eggNOG" id="COG3208">
    <property type="taxonomic scope" value="Bacteria"/>
</dbReference>
<dbReference type="AlphaFoldDB" id="A0A1G9RVH1"/>
<dbReference type="EMBL" id="LT629701">
    <property type="protein sequence ID" value="SDM27162.1"/>
    <property type="molecule type" value="Genomic_DNA"/>
</dbReference>
<organism evidence="1 2">
    <name type="scientific">Allokutzneria albata</name>
    <name type="common">Kibdelosporangium albatum</name>
    <dbReference type="NCBI Taxonomy" id="211114"/>
    <lineage>
        <taxon>Bacteria</taxon>
        <taxon>Bacillati</taxon>
        <taxon>Actinomycetota</taxon>
        <taxon>Actinomycetes</taxon>
        <taxon>Pseudonocardiales</taxon>
        <taxon>Pseudonocardiaceae</taxon>
        <taxon>Allokutzneria</taxon>
    </lineage>
</organism>
<dbReference type="STRING" id="211114.SAMN04489726_0711"/>
<dbReference type="OrthoDB" id="8428173at2"/>
<dbReference type="Proteomes" id="UP000183376">
    <property type="component" value="Chromosome I"/>
</dbReference>